<organism evidence="3 4">
    <name type="scientific">Azorhizobium oxalatiphilum</name>
    <dbReference type="NCBI Taxonomy" id="980631"/>
    <lineage>
        <taxon>Bacteria</taxon>
        <taxon>Pseudomonadati</taxon>
        <taxon>Pseudomonadota</taxon>
        <taxon>Alphaproteobacteria</taxon>
        <taxon>Hyphomicrobiales</taxon>
        <taxon>Xanthobacteraceae</taxon>
        <taxon>Azorhizobium</taxon>
    </lineage>
</organism>
<sequence>MDEMQLRAAKAQLSHVIDRAVAGEAVAITRNGRREAVVLSWEAYDRLAKAVPSFGWLLTHPPASIDLYERDTSPARDIEL</sequence>
<evidence type="ECO:0000256" key="1">
    <source>
        <dbReference type="ARBA" id="ARBA00009981"/>
    </source>
</evidence>
<dbReference type="NCBIfam" id="TIGR01552">
    <property type="entry name" value="phd_fam"/>
    <property type="match status" value="1"/>
</dbReference>
<evidence type="ECO:0000256" key="2">
    <source>
        <dbReference type="RuleBase" id="RU362080"/>
    </source>
</evidence>
<comment type="function">
    <text evidence="2">Antitoxin component of a type II toxin-antitoxin (TA) system.</text>
</comment>
<dbReference type="RefSeq" id="WP_188579396.1">
    <property type="nucleotide sequence ID" value="NZ_BMCT01000003.1"/>
</dbReference>
<comment type="caution">
    <text evidence="3">The sequence shown here is derived from an EMBL/GenBank/DDBJ whole genome shotgun (WGS) entry which is preliminary data.</text>
</comment>
<protein>
    <recommendedName>
        <fullName evidence="2">Antitoxin</fullName>
    </recommendedName>
</protein>
<reference evidence="3" key="1">
    <citation type="journal article" date="2014" name="Int. J. Syst. Evol. Microbiol.">
        <title>Complete genome sequence of Corynebacterium casei LMG S-19264T (=DSM 44701T), isolated from a smear-ripened cheese.</title>
        <authorList>
            <consortium name="US DOE Joint Genome Institute (JGI-PGF)"/>
            <person name="Walter F."/>
            <person name="Albersmeier A."/>
            <person name="Kalinowski J."/>
            <person name="Ruckert C."/>
        </authorList>
    </citation>
    <scope>NUCLEOTIDE SEQUENCE</scope>
    <source>
        <strain evidence="3">CCM 7897</strain>
    </source>
</reference>
<proteinExistence type="inferred from homology"/>
<keyword evidence="4" id="KW-1185">Reference proteome</keyword>
<evidence type="ECO:0000313" key="4">
    <source>
        <dbReference type="Proteomes" id="UP000606044"/>
    </source>
</evidence>
<evidence type="ECO:0000313" key="3">
    <source>
        <dbReference type="EMBL" id="GGF66239.1"/>
    </source>
</evidence>
<accession>A0A917FBW3</accession>
<dbReference type="Pfam" id="PF02604">
    <property type="entry name" value="PhdYeFM_antitox"/>
    <property type="match status" value="1"/>
</dbReference>
<dbReference type="EMBL" id="BMCT01000003">
    <property type="protein sequence ID" value="GGF66239.1"/>
    <property type="molecule type" value="Genomic_DNA"/>
</dbReference>
<gene>
    <name evidence="3" type="ORF">GCM10007301_27420</name>
</gene>
<dbReference type="InterPro" id="IPR006442">
    <property type="entry name" value="Antitoxin_Phd/YefM"/>
</dbReference>
<dbReference type="SUPFAM" id="SSF143120">
    <property type="entry name" value="YefM-like"/>
    <property type="match status" value="1"/>
</dbReference>
<name>A0A917FBW3_9HYPH</name>
<dbReference type="Proteomes" id="UP000606044">
    <property type="component" value="Unassembled WGS sequence"/>
</dbReference>
<comment type="similarity">
    <text evidence="1 2">Belongs to the phD/YefM antitoxin family.</text>
</comment>
<dbReference type="AlphaFoldDB" id="A0A917FBW3"/>
<dbReference type="Gene3D" id="3.40.1620.10">
    <property type="entry name" value="YefM-like domain"/>
    <property type="match status" value="1"/>
</dbReference>
<reference evidence="3" key="2">
    <citation type="submission" date="2020-09" db="EMBL/GenBank/DDBJ databases">
        <authorList>
            <person name="Sun Q."/>
            <person name="Sedlacek I."/>
        </authorList>
    </citation>
    <scope>NUCLEOTIDE SEQUENCE</scope>
    <source>
        <strain evidence="3">CCM 7897</strain>
    </source>
</reference>
<dbReference type="InterPro" id="IPR036165">
    <property type="entry name" value="YefM-like_sf"/>
</dbReference>